<organism evidence="1 2">
    <name type="scientific">Parasponia andersonii</name>
    <name type="common">Sponia andersonii</name>
    <dbReference type="NCBI Taxonomy" id="3476"/>
    <lineage>
        <taxon>Eukaryota</taxon>
        <taxon>Viridiplantae</taxon>
        <taxon>Streptophyta</taxon>
        <taxon>Embryophyta</taxon>
        <taxon>Tracheophyta</taxon>
        <taxon>Spermatophyta</taxon>
        <taxon>Magnoliopsida</taxon>
        <taxon>eudicotyledons</taxon>
        <taxon>Gunneridae</taxon>
        <taxon>Pentapetalae</taxon>
        <taxon>rosids</taxon>
        <taxon>fabids</taxon>
        <taxon>Rosales</taxon>
        <taxon>Cannabaceae</taxon>
        <taxon>Parasponia</taxon>
    </lineage>
</organism>
<dbReference type="OrthoDB" id="10460108at2759"/>
<dbReference type="EMBL" id="JXTB01000525">
    <property type="protein sequence ID" value="PON37552.1"/>
    <property type="molecule type" value="Genomic_DNA"/>
</dbReference>
<comment type="caution">
    <text evidence="1">The sequence shown here is derived from an EMBL/GenBank/DDBJ whole genome shotgun (WGS) entry which is preliminary data.</text>
</comment>
<dbReference type="Proteomes" id="UP000237105">
    <property type="component" value="Unassembled WGS sequence"/>
</dbReference>
<name>A0A2P5ALZ7_PARAD</name>
<accession>A0A2P5ALZ7</accession>
<reference evidence="2" key="1">
    <citation type="submission" date="2016-06" db="EMBL/GenBank/DDBJ databases">
        <title>Parallel loss of symbiosis genes in relatives of nitrogen-fixing non-legume Parasponia.</title>
        <authorList>
            <person name="Van Velzen R."/>
            <person name="Holmer R."/>
            <person name="Bu F."/>
            <person name="Rutten L."/>
            <person name="Van Zeijl A."/>
            <person name="Liu W."/>
            <person name="Santuari L."/>
            <person name="Cao Q."/>
            <person name="Sharma T."/>
            <person name="Shen D."/>
            <person name="Roswanjaya Y."/>
            <person name="Wardhani T."/>
            <person name="Kalhor M.S."/>
            <person name="Jansen J."/>
            <person name="Van den Hoogen J."/>
            <person name="Gungor B."/>
            <person name="Hartog M."/>
            <person name="Hontelez J."/>
            <person name="Verver J."/>
            <person name="Yang W.-C."/>
            <person name="Schijlen E."/>
            <person name="Repin R."/>
            <person name="Schilthuizen M."/>
            <person name="Schranz E."/>
            <person name="Heidstra R."/>
            <person name="Miyata K."/>
            <person name="Fedorova E."/>
            <person name="Kohlen W."/>
            <person name="Bisseling T."/>
            <person name="Smit S."/>
            <person name="Geurts R."/>
        </authorList>
    </citation>
    <scope>NUCLEOTIDE SEQUENCE [LARGE SCALE GENOMIC DNA]</scope>
    <source>
        <strain evidence="2">cv. WU1-14</strain>
    </source>
</reference>
<keyword evidence="2" id="KW-1185">Reference proteome</keyword>
<sequence length="128" mass="13352">MRIDDGGKASIDALEGGGVEVGIGAGVETEALCEKAIVGGRDKASRDLVGELAGVVYGAWAKMQGHKEENSGLTHNVYDNIPVRNTKISPIKALKASTEPNIGVNASGLLKRVTQFCRPEPLNVSIGP</sequence>
<evidence type="ECO:0000313" key="1">
    <source>
        <dbReference type="EMBL" id="PON37552.1"/>
    </source>
</evidence>
<gene>
    <name evidence="1" type="ORF">PanWU01x14_319240</name>
</gene>
<protein>
    <submittedName>
        <fullName evidence="1">Uncharacterized protein</fullName>
    </submittedName>
</protein>
<evidence type="ECO:0000313" key="2">
    <source>
        <dbReference type="Proteomes" id="UP000237105"/>
    </source>
</evidence>
<dbReference type="AlphaFoldDB" id="A0A2P5ALZ7"/>
<proteinExistence type="predicted"/>